<keyword evidence="5" id="KW-0479">Metal-binding</keyword>
<dbReference type="InterPro" id="IPR027806">
    <property type="entry name" value="HARBI1_dom"/>
</dbReference>
<organism evidence="9 10">
    <name type="scientific">Riccia sorocarpa</name>
    <dbReference type="NCBI Taxonomy" id="122646"/>
    <lineage>
        <taxon>Eukaryota</taxon>
        <taxon>Viridiplantae</taxon>
        <taxon>Streptophyta</taxon>
        <taxon>Embryophyta</taxon>
        <taxon>Marchantiophyta</taxon>
        <taxon>Marchantiopsida</taxon>
        <taxon>Marchantiidae</taxon>
        <taxon>Marchantiales</taxon>
        <taxon>Ricciaceae</taxon>
        <taxon>Riccia</taxon>
    </lineage>
</organism>
<evidence type="ECO:0000256" key="7">
    <source>
        <dbReference type="ARBA" id="ARBA00023242"/>
    </source>
</evidence>
<keyword evidence="7" id="KW-0539">Nucleus</keyword>
<reference evidence="9 10" key="1">
    <citation type="submission" date="2024-09" db="EMBL/GenBank/DDBJ databases">
        <title>Chromosome-scale assembly of Riccia sorocarpa.</title>
        <authorList>
            <person name="Paukszto L."/>
        </authorList>
    </citation>
    <scope>NUCLEOTIDE SEQUENCE [LARGE SCALE GENOMIC DNA]</scope>
    <source>
        <strain evidence="9">LP-2024</strain>
        <tissue evidence="9">Aerial parts of the thallus</tissue>
    </source>
</reference>
<evidence type="ECO:0000256" key="5">
    <source>
        <dbReference type="ARBA" id="ARBA00022723"/>
    </source>
</evidence>
<evidence type="ECO:0000313" key="10">
    <source>
        <dbReference type="Proteomes" id="UP001633002"/>
    </source>
</evidence>
<dbReference type="GO" id="GO:0016787">
    <property type="term" value="F:hydrolase activity"/>
    <property type="evidence" value="ECO:0007669"/>
    <property type="project" value="UniProtKB-KW"/>
</dbReference>
<dbReference type="GO" id="GO:0046872">
    <property type="term" value="F:metal ion binding"/>
    <property type="evidence" value="ECO:0007669"/>
    <property type="project" value="UniProtKB-KW"/>
</dbReference>
<gene>
    <name evidence="9" type="ORF">R1sor_015343</name>
</gene>
<evidence type="ECO:0000256" key="6">
    <source>
        <dbReference type="ARBA" id="ARBA00022801"/>
    </source>
</evidence>
<comment type="caution">
    <text evidence="9">The sequence shown here is derived from an EMBL/GenBank/DDBJ whole genome shotgun (WGS) entry which is preliminary data.</text>
</comment>
<comment type="cofactor">
    <cofactor evidence="1">
        <name>a divalent metal cation</name>
        <dbReference type="ChEBI" id="CHEBI:60240"/>
    </cofactor>
</comment>
<evidence type="ECO:0000259" key="8">
    <source>
        <dbReference type="Pfam" id="PF13359"/>
    </source>
</evidence>
<dbReference type="PANTHER" id="PTHR22930:SF85">
    <property type="entry name" value="GH03217P-RELATED"/>
    <property type="match status" value="1"/>
</dbReference>
<protein>
    <recommendedName>
        <fullName evidence="8">DDE Tnp4 domain-containing protein</fullName>
    </recommendedName>
</protein>
<proteinExistence type="inferred from homology"/>
<dbReference type="Pfam" id="PF13359">
    <property type="entry name" value="DDE_Tnp_4"/>
    <property type="match status" value="1"/>
</dbReference>
<dbReference type="EMBL" id="JBJQOH010000004">
    <property type="protein sequence ID" value="KAL3689034.1"/>
    <property type="molecule type" value="Genomic_DNA"/>
</dbReference>
<keyword evidence="4" id="KW-0540">Nuclease</keyword>
<name>A0ABD3HFV4_9MARC</name>
<comment type="subcellular location">
    <subcellularLocation>
        <location evidence="2">Nucleus</location>
    </subcellularLocation>
</comment>
<keyword evidence="6" id="KW-0378">Hydrolase</keyword>
<evidence type="ECO:0000256" key="3">
    <source>
        <dbReference type="ARBA" id="ARBA00006958"/>
    </source>
</evidence>
<keyword evidence="10" id="KW-1185">Reference proteome</keyword>
<evidence type="ECO:0000256" key="4">
    <source>
        <dbReference type="ARBA" id="ARBA00022722"/>
    </source>
</evidence>
<dbReference type="InterPro" id="IPR045249">
    <property type="entry name" value="HARBI1-like"/>
</dbReference>
<evidence type="ECO:0000256" key="1">
    <source>
        <dbReference type="ARBA" id="ARBA00001968"/>
    </source>
</evidence>
<dbReference type="PANTHER" id="PTHR22930">
    <property type="match status" value="1"/>
</dbReference>
<feature type="domain" description="DDE Tnp4" evidence="8">
    <location>
        <begin position="110"/>
        <end position="270"/>
    </location>
</feature>
<evidence type="ECO:0000313" key="9">
    <source>
        <dbReference type="EMBL" id="KAL3689034.1"/>
    </source>
</evidence>
<dbReference type="Proteomes" id="UP001633002">
    <property type="component" value="Unassembled WGS sequence"/>
</dbReference>
<comment type="similarity">
    <text evidence="3">Belongs to the HARBI1 family.</text>
</comment>
<dbReference type="AlphaFoldDB" id="A0ABD3HFV4"/>
<sequence>MDRNTFLALYSRLQNHPIFTNESHHSQTPPIVQLAVALDRLGHEGNGACIDRSMELWGVSHGTLVNFTCRVLIAIEDILSGQLQWPSPHERRQIFEAFAEKGFPGCVGLIDGTLVELLQRPAFDGETYYDRKANYSINVQVVCDHRRKITFLYSGLPGSVQDVTTARRSSLWKFLGRERSAVFGREEYLLGDSGYVPMAHLVPAFRLSGTDRDKADFNNCLAHARVVNEHCIGVLKSRWHSLKQIRTQLKCRAENQIVIKWVKCCAILHNFMICARDDWTSADGNVEYAAPPTQNPTDCGIRPSVTGAAFRNQDWSLFLPLFELVEMEQDCLQLAAQVEKM</sequence>
<dbReference type="GO" id="GO:0004518">
    <property type="term" value="F:nuclease activity"/>
    <property type="evidence" value="ECO:0007669"/>
    <property type="project" value="UniProtKB-KW"/>
</dbReference>
<dbReference type="GO" id="GO:0005634">
    <property type="term" value="C:nucleus"/>
    <property type="evidence" value="ECO:0007669"/>
    <property type="project" value="UniProtKB-SubCell"/>
</dbReference>
<evidence type="ECO:0000256" key="2">
    <source>
        <dbReference type="ARBA" id="ARBA00004123"/>
    </source>
</evidence>
<accession>A0ABD3HFV4</accession>